<evidence type="ECO:0000313" key="2">
    <source>
        <dbReference type="EMBL" id="GIH15035.1"/>
    </source>
</evidence>
<comment type="caution">
    <text evidence="2">The sequence shown here is derived from an EMBL/GenBank/DDBJ whole genome shotgun (WGS) entry which is preliminary data.</text>
</comment>
<feature type="region of interest" description="Disordered" evidence="1">
    <location>
        <begin position="56"/>
        <end position="80"/>
    </location>
</feature>
<sequence length="80" mass="8120">MSGSVRDATFGAPRPGTEALTTEGVLGACRRAAFAAATSGVLASTPATSDIQIIIRNGSERATRHSGTRGRGTMDTPGDE</sequence>
<dbReference type="Proteomes" id="UP000642748">
    <property type="component" value="Unassembled WGS sequence"/>
</dbReference>
<protein>
    <submittedName>
        <fullName evidence="2">Uncharacterized protein</fullName>
    </submittedName>
</protein>
<keyword evidence="3" id="KW-1185">Reference proteome</keyword>
<evidence type="ECO:0000256" key="1">
    <source>
        <dbReference type="SAM" id="MobiDB-lite"/>
    </source>
</evidence>
<reference evidence="2" key="1">
    <citation type="submission" date="2021-01" db="EMBL/GenBank/DDBJ databases">
        <title>Whole genome shotgun sequence of Rugosimonospora africana NBRC 104875.</title>
        <authorList>
            <person name="Komaki H."/>
            <person name="Tamura T."/>
        </authorList>
    </citation>
    <scope>NUCLEOTIDE SEQUENCE</scope>
    <source>
        <strain evidence="2">NBRC 104875</strain>
    </source>
</reference>
<name>A0A8J3QSP2_9ACTN</name>
<dbReference type="AlphaFoldDB" id="A0A8J3QSP2"/>
<dbReference type="EMBL" id="BONZ01000030">
    <property type="protein sequence ID" value="GIH15035.1"/>
    <property type="molecule type" value="Genomic_DNA"/>
</dbReference>
<evidence type="ECO:0000313" key="3">
    <source>
        <dbReference type="Proteomes" id="UP000642748"/>
    </source>
</evidence>
<organism evidence="2 3">
    <name type="scientific">Rugosimonospora africana</name>
    <dbReference type="NCBI Taxonomy" id="556532"/>
    <lineage>
        <taxon>Bacteria</taxon>
        <taxon>Bacillati</taxon>
        <taxon>Actinomycetota</taxon>
        <taxon>Actinomycetes</taxon>
        <taxon>Micromonosporales</taxon>
        <taxon>Micromonosporaceae</taxon>
        <taxon>Rugosimonospora</taxon>
    </lineage>
</organism>
<gene>
    <name evidence="2" type="ORF">Raf01_32070</name>
</gene>
<accession>A0A8J3QSP2</accession>
<proteinExistence type="predicted"/>